<dbReference type="PANTHER" id="PTHR43790">
    <property type="entry name" value="CARBOHYDRATE TRANSPORT ATP-BINDING PROTEIN MG119-RELATED"/>
    <property type="match status" value="1"/>
</dbReference>
<keyword evidence="4" id="KW-0762">Sugar transport</keyword>
<dbReference type="CDD" id="cd03216">
    <property type="entry name" value="ABC_Carb_Monos_I"/>
    <property type="match status" value="1"/>
</dbReference>
<dbReference type="EMBL" id="CP042425">
    <property type="protein sequence ID" value="QEL17128.1"/>
    <property type="molecule type" value="Genomic_DNA"/>
</dbReference>
<keyword evidence="6" id="KW-0547">Nucleotide-binding</keyword>
<accession>A0A5C1AJP5</accession>
<dbReference type="Proteomes" id="UP000324974">
    <property type="component" value="Chromosome"/>
</dbReference>
<organism evidence="11 12">
    <name type="scientific">Limnoglobus roseus</name>
    <dbReference type="NCBI Taxonomy" id="2598579"/>
    <lineage>
        <taxon>Bacteria</taxon>
        <taxon>Pseudomonadati</taxon>
        <taxon>Planctomycetota</taxon>
        <taxon>Planctomycetia</taxon>
        <taxon>Gemmatales</taxon>
        <taxon>Gemmataceae</taxon>
        <taxon>Limnoglobus</taxon>
    </lineage>
</organism>
<name>A0A5C1AJP5_9BACT</name>
<feature type="domain" description="ABC transporter" evidence="10">
    <location>
        <begin position="8"/>
        <end position="243"/>
    </location>
</feature>
<dbReference type="InterPro" id="IPR003439">
    <property type="entry name" value="ABC_transporter-like_ATP-bd"/>
</dbReference>
<dbReference type="PROSITE" id="PS00211">
    <property type="entry name" value="ABC_TRANSPORTER_1"/>
    <property type="match status" value="1"/>
</dbReference>
<dbReference type="PROSITE" id="PS50893">
    <property type="entry name" value="ABC_TRANSPORTER_2"/>
    <property type="match status" value="2"/>
</dbReference>
<dbReference type="PANTHER" id="PTHR43790:SF3">
    <property type="entry name" value="D-ALLOSE IMPORT ATP-BINDING PROTEIN ALSA-RELATED"/>
    <property type="match status" value="1"/>
</dbReference>
<dbReference type="GO" id="GO:0005886">
    <property type="term" value="C:plasma membrane"/>
    <property type="evidence" value="ECO:0007669"/>
    <property type="project" value="UniProtKB-SubCell"/>
</dbReference>
<evidence type="ECO:0000256" key="5">
    <source>
        <dbReference type="ARBA" id="ARBA00022737"/>
    </source>
</evidence>
<keyword evidence="7 11" id="KW-0067">ATP-binding</keyword>
<keyword evidence="3" id="KW-1003">Cell membrane</keyword>
<evidence type="ECO:0000256" key="3">
    <source>
        <dbReference type="ARBA" id="ARBA00022475"/>
    </source>
</evidence>
<evidence type="ECO:0000256" key="8">
    <source>
        <dbReference type="ARBA" id="ARBA00022967"/>
    </source>
</evidence>
<evidence type="ECO:0000313" key="12">
    <source>
        <dbReference type="Proteomes" id="UP000324974"/>
    </source>
</evidence>
<dbReference type="KEGG" id="lrs:PX52LOC_04109"/>
<dbReference type="GO" id="GO:0005524">
    <property type="term" value="F:ATP binding"/>
    <property type="evidence" value="ECO:0007669"/>
    <property type="project" value="UniProtKB-KW"/>
</dbReference>
<dbReference type="InterPro" id="IPR027417">
    <property type="entry name" value="P-loop_NTPase"/>
</dbReference>
<comment type="subcellular location">
    <subcellularLocation>
        <location evidence="1">Cell membrane</location>
        <topology evidence="1">Peripheral membrane protein</topology>
    </subcellularLocation>
</comment>
<dbReference type="AlphaFoldDB" id="A0A5C1AJP5"/>
<keyword evidence="12" id="KW-1185">Reference proteome</keyword>
<evidence type="ECO:0000256" key="7">
    <source>
        <dbReference type="ARBA" id="ARBA00022840"/>
    </source>
</evidence>
<dbReference type="Gene3D" id="3.40.50.300">
    <property type="entry name" value="P-loop containing nucleotide triphosphate hydrolases"/>
    <property type="match status" value="2"/>
</dbReference>
<sequence length="499" mass="54384">MTDRPPLLSMTGVRKAFPGVQALADARLEVRAGEVVALMGENGAGKSTLIKTLAGVHRPDAGTIRIDGTPRVFHSPNDARAAGVAVIYQELDLIPTLSARENLFLGQEKARFGWLRAGEERRRAAELFAQLDVAIDPETPVARLSVAQQQAVAVARALLSDARILVMDEPTAPLTPREVGKLFRVVRDLTARGLGIVFISHRLDETFEIADRVTIMRDGSHVETLPTSQITREAIIERMVGRPLADEFPKERTATGLVVLRAENLRRGAAVRGVSLDLRAGEVVGLTGLVGAGRTELVRLLFGADPLDSGRVLLDGEPVSLRSPRDALRHGICLLTEDRKGQGLVIGASVRENFGLPNLDRFSTAGVVRAARERERFAHFRQQLAIRVADAETPARNLSGGNQQKVVLAKWLEADMRVVIFDEPTRGIDVGAKREIYLLLNALARAGKAILMVSSELPEVLGMSDRVLVMREGRISGEFDNTDPRVPVTQEQVMRLAVP</sequence>
<reference evidence="12" key="1">
    <citation type="submission" date="2019-08" db="EMBL/GenBank/DDBJ databases">
        <title>Limnoglobus roseus gen. nov., sp. nov., a novel freshwater planctomycete with a giant genome from the family Gemmataceae.</title>
        <authorList>
            <person name="Kulichevskaya I.S."/>
            <person name="Naumoff D.G."/>
            <person name="Miroshnikov K."/>
            <person name="Ivanova A."/>
            <person name="Philippov D.A."/>
            <person name="Hakobyan A."/>
            <person name="Rijpstra I.C."/>
            <person name="Sinninghe Damste J.S."/>
            <person name="Liesack W."/>
            <person name="Dedysh S.N."/>
        </authorList>
    </citation>
    <scope>NUCLEOTIDE SEQUENCE [LARGE SCALE GENOMIC DNA]</scope>
    <source>
        <strain evidence="12">PX52</strain>
    </source>
</reference>
<evidence type="ECO:0000256" key="6">
    <source>
        <dbReference type="ARBA" id="ARBA00022741"/>
    </source>
</evidence>
<evidence type="ECO:0000256" key="2">
    <source>
        <dbReference type="ARBA" id="ARBA00022448"/>
    </source>
</evidence>
<protein>
    <submittedName>
        <fullName evidence="11">Sugar ABC transporter ATP-binding protein</fullName>
    </submittedName>
</protein>
<keyword evidence="2" id="KW-0813">Transport</keyword>
<feature type="domain" description="ABC transporter" evidence="10">
    <location>
        <begin position="254"/>
        <end position="497"/>
    </location>
</feature>
<dbReference type="InterPro" id="IPR050107">
    <property type="entry name" value="ABC_carbohydrate_import_ATPase"/>
</dbReference>
<proteinExistence type="predicted"/>
<dbReference type="InterPro" id="IPR017871">
    <property type="entry name" value="ABC_transporter-like_CS"/>
</dbReference>
<gene>
    <name evidence="11" type="ORF">PX52LOC_04109</name>
</gene>
<dbReference type="SMART" id="SM00382">
    <property type="entry name" value="AAA"/>
    <property type="match status" value="2"/>
</dbReference>
<keyword evidence="8" id="KW-1278">Translocase</keyword>
<evidence type="ECO:0000256" key="9">
    <source>
        <dbReference type="ARBA" id="ARBA00023136"/>
    </source>
</evidence>
<keyword evidence="9" id="KW-0472">Membrane</keyword>
<dbReference type="InterPro" id="IPR003593">
    <property type="entry name" value="AAA+_ATPase"/>
</dbReference>
<dbReference type="CDD" id="cd03215">
    <property type="entry name" value="ABC_Carb_Monos_II"/>
    <property type="match status" value="1"/>
</dbReference>
<dbReference type="GO" id="GO:0016887">
    <property type="term" value="F:ATP hydrolysis activity"/>
    <property type="evidence" value="ECO:0007669"/>
    <property type="project" value="InterPro"/>
</dbReference>
<evidence type="ECO:0000259" key="10">
    <source>
        <dbReference type="PROSITE" id="PS50893"/>
    </source>
</evidence>
<dbReference type="Pfam" id="PF00005">
    <property type="entry name" value="ABC_tran"/>
    <property type="match status" value="2"/>
</dbReference>
<evidence type="ECO:0000256" key="1">
    <source>
        <dbReference type="ARBA" id="ARBA00004202"/>
    </source>
</evidence>
<keyword evidence="5" id="KW-0677">Repeat</keyword>
<evidence type="ECO:0000256" key="4">
    <source>
        <dbReference type="ARBA" id="ARBA00022597"/>
    </source>
</evidence>
<dbReference type="FunFam" id="3.40.50.300:FF:000127">
    <property type="entry name" value="Ribose import ATP-binding protein RbsA"/>
    <property type="match status" value="1"/>
</dbReference>
<dbReference type="SUPFAM" id="SSF52540">
    <property type="entry name" value="P-loop containing nucleoside triphosphate hydrolases"/>
    <property type="match status" value="2"/>
</dbReference>
<evidence type="ECO:0000313" key="11">
    <source>
        <dbReference type="EMBL" id="QEL17128.1"/>
    </source>
</evidence>